<reference evidence="2 3" key="1">
    <citation type="submission" date="2019-05" db="EMBL/GenBank/DDBJ databases">
        <title>Another draft genome of Portunus trituberculatus and its Hox gene families provides insights of decapod evolution.</title>
        <authorList>
            <person name="Jeong J.-H."/>
            <person name="Song I."/>
            <person name="Kim S."/>
            <person name="Choi T."/>
            <person name="Kim D."/>
            <person name="Ryu S."/>
            <person name="Kim W."/>
        </authorList>
    </citation>
    <scope>NUCLEOTIDE SEQUENCE [LARGE SCALE GENOMIC DNA]</scope>
    <source>
        <tissue evidence="2">Muscle</tissue>
    </source>
</reference>
<feature type="compositionally biased region" description="Polar residues" evidence="1">
    <location>
        <begin position="72"/>
        <end position="85"/>
    </location>
</feature>
<sequence>MCCNEDPKYRYVSPKVVINARKFKCIRPCCHEVTHPQHTTPSQQQWQDAGTHKPGRYTPHSAPQGRLGHGSLTLTEVNTRYNDNN</sequence>
<keyword evidence="3" id="KW-1185">Reference proteome</keyword>
<evidence type="ECO:0000256" key="1">
    <source>
        <dbReference type="SAM" id="MobiDB-lite"/>
    </source>
</evidence>
<evidence type="ECO:0000313" key="3">
    <source>
        <dbReference type="Proteomes" id="UP000324222"/>
    </source>
</evidence>
<dbReference type="Proteomes" id="UP000324222">
    <property type="component" value="Unassembled WGS sequence"/>
</dbReference>
<accession>A0A5B7DW82</accession>
<proteinExistence type="predicted"/>
<comment type="caution">
    <text evidence="2">The sequence shown here is derived from an EMBL/GenBank/DDBJ whole genome shotgun (WGS) entry which is preliminary data.</text>
</comment>
<protein>
    <submittedName>
        <fullName evidence="2">Uncharacterized protein</fullName>
    </submittedName>
</protein>
<name>A0A5B7DW82_PORTR</name>
<dbReference type="EMBL" id="VSRR010001505">
    <property type="protein sequence ID" value="MPC25760.1"/>
    <property type="molecule type" value="Genomic_DNA"/>
</dbReference>
<feature type="region of interest" description="Disordered" evidence="1">
    <location>
        <begin position="35"/>
        <end position="85"/>
    </location>
</feature>
<feature type="compositionally biased region" description="Low complexity" evidence="1">
    <location>
        <begin position="36"/>
        <end position="47"/>
    </location>
</feature>
<gene>
    <name evidence="2" type="ORF">E2C01_018882</name>
</gene>
<organism evidence="2 3">
    <name type="scientific">Portunus trituberculatus</name>
    <name type="common">Swimming crab</name>
    <name type="synonym">Neptunus trituberculatus</name>
    <dbReference type="NCBI Taxonomy" id="210409"/>
    <lineage>
        <taxon>Eukaryota</taxon>
        <taxon>Metazoa</taxon>
        <taxon>Ecdysozoa</taxon>
        <taxon>Arthropoda</taxon>
        <taxon>Crustacea</taxon>
        <taxon>Multicrustacea</taxon>
        <taxon>Malacostraca</taxon>
        <taxon>Eumalacostraca</taxon>
        <taxon>Eucarida</taxon>
        <taxon>Decapoda</taxon>
        <taxon>Pleocyemata</taxon>
        <taxon>Brachyura</taxon>
        <taxon>Eubrachyura</taxon>
        <taxon>Portunoidea</taxon>
        <taxon>Portunidae</taxon>
        <taxon>Portuninae</taxon>
        <taxon>Portunus</taxon>
    </lineage>
</organism>
<evidence type="ECO:0000313" key="2">
    <source>
        <dbReference type="EMBL" id="MPC25760.1"/>
    </source>
</evidence>
<dbReference type="AlphaFoldDB" id="A0A5B7DW82"/>